<keyword evidence="5" id="KW-0597">Phosphoprotein</keyword>
<evidence type="ECO:0000256" key="13">
    <source>
        <dbReference type="ARBA" id="ARBA00023136"/>
    </source>
</evidence>
<evidence type="ECO:0000256" key="7">
    <source>
        <dbReference type="ARBA" id="ARBA00022692"/>
    </source>
</evidence>
<dbReference type="SUPFAM" id="SSF55785">
    <property type="entry name" value="PYP-like sensor domain (PAS domain)"/>
    <property type="match status" value="1"/>
</dbReference>
<evidence type="ECO:0000256" key="9">
    <source>
        <dbReference type="ARBA" id="ARBA00022777"/>
    </source>
</evidence>
<dbReference type="InterPro" id="IPR013767">
    <property type="entry name" value="PAS_fold"/>
</dbReference>
<dbReference type="InterPro" id="IPR029151">
    <property type="entry name" value="Sensor-like_sf"/>
</dbReference>
<dbReference type="SMART" id="SM00091">
    <property type="entry name" value="PAS"/>
    <property type="match status" value="1"/>
</dbReference>
<evidence type="ECO:0000256" key="11">
    <source>
        <dbReference type="ARBA" id="ARBA00022989"/>
    </source>
</evidence>
<dbReference type="FunFam" id="3.30.450.20:FF:000018">
    <property type="entry name" value="Sensor histidine kinase DcuS"/>
    <property type="match status" value="1"/>
</dbReference>
<feature type="transmembrane region" description="Helical" evidence="14">
    <location>
        <begin position="179"/>
        <end position="198"/>
    </location>
</feature>
<dbReference type="GO" id="GO:0005886">
    <property type="term" value="C:plasma membrane"/>
    <property type="evidence" value="ECO:0007669"/>
    <property type="project" value="UniProtKB-SubCell"/>
</dbReference>
<dbReference type="OrthoDB" id="9792686at2"/>
<evidence type="ECO:0000313" key="17">
    <source>
        <dbReference type="Proteomes" id="UP000285120"/>
    </source>
</evidence>
<evidence type="ECO:0000256" key="5">
    <source>
        <dbReference type="ARBA" id="ARBA00022553"/>
    </source>
</evidence>
<keyword evidence="6" id="KW-0808">Transferase</keyword>
<keyword evidence="11 14" id="KW-1133">Transmembrane helix</keyword>
<keyword evidence="13 14" id="KW-0472">Membrane</keyword>
<evidence type="ECO:0000256" key="6">
    <source>
        <dbReference type="ARBA" id="ARBA00022679"/>
    </source>
</evidence>
<dbReference type="InterPro" id="IPR016120">
    <property type="entry name" value="Sig_transdc_His_kin_SpoOB"/>
</dbReference>
<dbReference type="InterPro" id="IPR005467">
    <property type="entry name" value="His_kinase_dom"/>
</dbReference>
<comment type="subcellular location">
    <subcellularLocation>
        <location evidence="2">Cell membrane</location>
        <topology evidence="2">Multi-pass membrane protein</topology>
    </subcellularLocation>
</comment>
<keyword evidence="7 14" id="KW-0812">Transmembrane</keyword>
<comment type="caution">
    <text evidence="16">The sequence shown here is derived from an EMBL/GenBank/DDBJ whole genome shotgun (WGS) entry which is preliminary data.</text>
</comment>
<dbReference type="NCBIfam" id="NF008298">
    <property type="entry name" value="PRK11086.1"/>
    <property type="match status" value="1"/>
</dbReference>
<proteinExistence type="predicted"/>
<dbReference type="PROSITE" id="PS50109">
    <property type="entry name" value="HIS_KIN"/>
    <property type="match status" value="1"/>
</dbReference>
<reference evidence="16 17" key="1">
    <citation type="submission" date="2018-09" db="EMBL/GenBank/DDBJ databases">
        <title>Genomic Encyclopedia of Archaeal and Bacterial Type Strains, Phase II (KMG-II): from individual species to whole genera.</title>
        <authorList>
            <person name="Goeker M."/>
        </authorList>
    </citation>
    <scope>NUCLEOTIDE SEQUENCE [LARGE SCALE GENOMIC DNA]</scope>
    <source>
        <strain evidence="16 17">DSM 17008</strain>
    </source>
</reference>
<dbReference type="InterPro" id="IPR000014">
    <property type="entry name" value="PAS"/>
</dbReference>
<evidence type="ECO:0000256" key="14">
    <source>
        <dbReference type="SAM" id="Phobius"/>
    </source>
</evidence>
<dbReference type="PRINTS" id="PR00344">
    <property type="entry name" value="BCTRLSENSOR"/>
</dbReference>
<keyword evidence="9 16" id="KW-0418">Kinase</keyword>
<dbReference type="SUPFAM" id="SSF103190">
    <property type="entry name" value="Sensory domain-like"/>
    <property type="match status" value="1"/>
</dbReference>
<dbReference type="Proteomes" id="UP000285120">
    <property type="component" value="Unassembled WGS sequence"/>
</dbReference>
<dbReference type="Gene3D" id="3.30.450.20">
    <property type="entry name" value="PAS domain"/>
    <property type="match status" value="2"/>
</dbReference>
<evidence type="ECO:0000256" key="10">
    <source>
        <dbReference type="ARBA" id="ARBA00022840"/>
    </source>
</evidence>
<dbReference type="PANTHER" id="PTHR43547">
    <property type="entry name" value="TWO-COMPONENT HISTIDINE KINASE"/>
    <property type="match status" value="1"/>
</dbReference>
<dbReference type="SUPFAM" id="SSF55874">
    <property type="entry name" value="ATPase domain of HSP90 chaperone/DNA topoisomerase II/histidine kinase"/>
    <property type="match status" value="1"/>
</dbReference>
<dbReference type="InterPro" id="IPR004358">
    <property type="entry name" value="Sig_transdc_His_kin-like_C"/>
</dbReference>
<evidence type="ECO:0000259" key="15">
    <source>
        <dbReference type="PROSITE" id="PS50109"/>
    </source>
</evidence>
<dbReference type="GO" id="GO:0005524">
    <property type="term" value="F:ATP binding"/>
    <property type="evidence" value="ECO:0007669"/>
    <property type="project" value="UniProtKB-KW"/>
</dbReference>
<evidence type="ECO:0000256" key="4">
    <source>
        <dbReference type="ARBA" id="ARBA00022475"/>
    </source>
</evidence>
<dbReference type="SUPFAM" id="SSF55890">
    <property type="entry name" value="Sporulation response regulatory protein Spo0B"/>
    <property type="match status" value="1"/>
</dbReference>
<evidence type="ECO:0000256" key="3">
    <source>
        <dbReference type="ARBA" id="ARBA00012438"/>
    </source>
</evidence>
<gene>
    <name evidence="16" type="ORF">ATL39_0666</name>
</gene>
<dbReference type="SMART" id="SM00387">
    <property type="entry name" value="HATPase_c"/>
    <property type="match status" value="1"/>
</dbReference>
<dbReference type="Gene3D" id="3.30.565.10">
    <property type="entry name" value="Histidine kinase-like ATPase, C-terminal domain"/>
    <property type="match status" value="1"/>
</dbReference>
<evidence type="ECO:0000256" key="12">
    <source>
        <dbReference type="ARBA" id="ARBA00023012"/>
    </source>
</evidence>
<organism evidence="16 17">
    <name type="scientific">Sinobaca qinghaiensis</name>
    <dbReference type="NCBI Taxonomy" id="342944"/>
    <lineage>
        <taxon>Bacteria</taxon>
        <taxon>Bacillati</taxon>
        <taxon>Bacillota</taxon>
        <taxon>Bacilli</taxon>
        <taxon>Bacillales</taxon>
        <taxon>Sporolactobacillaceae</taxon>
        <taxon>Sinobaca</taxon>
    </lineage>
</organism>
<keyword evidence="12" id="KW-0902">Two-component regulatory system</keyword>
<evidence type="ECO:0000256" key="8">
    <source>
        <dbReference type="ARBA" id="ARBA00022741"/>
    </source>
</evidence>
<dbReference type="Pfam" id="PF02518">
    <property type="entry name" value="HATPase_c"/>
    <property type="match status" value="1"/>
</dbReference>
<dbReference type="EC" id="2.7.13.3" evidence="3"/>
<dbReference type="InterPro" id="IPR036890">
    <property type="entry name" value="HATPase_C_sf"/>
</dbReference>
<name>A0A419V952_9BACL</name>
<accession>A0A419V952</accession>
<dbReference type="Gene3D" id="1.10.287.130">
    <property type="match status" value="1"/>
</dbReference>
<dbReference type="RefSeq" id="WP_120191851.1">
    <property type="nucleotide sequence ID" value="NZ_RAPK01000006.1"/>
</dbReference>
<keyword evidence="4" id="KW-1003">Cell membrane</keyword>
<dbReference type="GO" id="GO:0000155">
    <property type="term" value="F:phosphorelay sensor kinase activity"/>
    <property type="evidence" value="ECO:0007669"/>
    <property type="project" value="InterPro"/>
</dbReference>
<dbReference type="AlphaFoldDB" id="A0A419V952"/>
<dbReference type="InterPro" id="IPR035965">
    <property type="entry name" value="PAS-like_dom_sf"/>
</dbReference>
<keyword evidence="17" id="KW-1185">Reference proteome</keyword>
<dbReference type="Pfam" id="PF17203">
    <property type="entry name" value="sCache_3_2"/>
    <property type="match status" value="1"/>
</dbReference>
<dbReference type="InterPro" id="IPR003594">
    <property type="entry name" value="HATPase_dom"/>
</dbReference>
<evidence type="ECO:0000256" key="1">
    <source>
        <dbReference type="ARBA" id="ARBA00000085"/>
    </source>
</evidence>
<dbReference type="GO" id="GO:0006355">
    <property type="term" value="P:regulation of DNA-templated transcription"/>
    <property type="evidence" value="ECO:0007669"/>
    <property type="project" value="InterPro"/>
</dbReference>
<evidence type="ECO:0000256" key="2">
    <source>
        <dbReference type="ARBA" id="ARBA00004651"/>
    </source>
</evidence>
<protein>
    <recommendedName>
        <fullName evidence="3">histidine kinase</fullName>
        <ecNumber evidence="3">2.7.13.3</ecNumber>
    </recommendedName>
</protein>
<dbReference type="InterPro" id="IPR033463">
    <property type="entry name" value="sCache_3"/>
</dbReference>
<dbReference type="Pfam" id="PF00989">
    <property type="entry name" value="PAS"/>
    <property type="match status" value="1"/>
</dbReference>
<feature type="domain" description="Histidine kinase" evidence="15">
    <location>
        <begin position="433"/>
        <end position="533"/>
    </location>
</feature>
<keyword evidence="10" id="KW-0067">ATP-binding</keyword>
<keyword evidence="8" id="KW-0547">Nucleotide-binding</keyword>
<dbReference type="PANTHER" id="PTHR43547:SF10">
    <property type="entry name" value="SENSOR HISTIDINE KINASE DCUS"/>
    <property type="match status" value="1"/>
</dbReference>
<dbReference type="EMBL" id="RAPK01000006">
    <property type="protein sequence ID" value="RKD76449.1"/>
    <property type="molecule type" value="Genomic_DNA"/>
</dbReference>
<comment type="catalytic activity">
    <reaction evidence="1">
        <text>ATP + protein L-histidine = ADP + protein N-phospho-L-histidine.</text>
        <dbReference type="EC" id="2.7.13.3"/>
    </reaction>
</comment>
<sequence>MLRKSNGRRPLPLTTWITFLVLAVLILSLSVTSILVAVEAAATTREDQADQASNLAVSVSRSPLTVETLADGVEESPELQQYTLDVQEAAGVEYIVVMNMDHIRLTHPNENRIGERFVGNDEDDSFDGETYTSIAEGTLGESMRAFVPVWNGSTQVGVVSVGILMDNINSEVLSSQRDIYIGSGAGLLIGVAGAVWLARRIKKTMHGMEPAEISQLVEERESMLASVREGIIAIDQDGSIILANRAAAAMFKKAGIYGDPLGHDVKEFLPDSKLTEVLVHGRSEFDEEQSLNGMDIVVNRVPVYAEGRLVGALATFRDKTELTAVIKQLSGAKAYAETLRAQTHEFMNKLHVMSAMVFTESYEELKGYIDQISHTYQTEVGWVTRYISDPVIAGYLMNKLNYFQENGVLVSMEGDEPWPLLEEPAYLDTVITVIGNLTDNAFEAVKDVDEAEIIIAIDYQSGVLHFSIEDNGSGIEKEELDDLFVRGFSTKGTDRGYGLYLLKNALDAVEGTLDVSSEPQQGSVFHVKIPFREAPDDTGPDY</sequence>
<evidence type="ECO:0000313" key="16">
    <source>
        <dbReference type="EMBL" id="RKD76449.1"/>
    </source>
</evidence>